<comment type="pathway">
    <text evidence="1">Cofactor biosynthesis; adenosylcobalamin biosynthesis.</text>
</comment>
<feature type="region of interest" description="Disordered" evidence="7">
    <location>
        <begin position="256"/>
        <end position="280"/>
    </location>
</feature>
<keyword evidence="6" id="KW-0949">S-adenosyl-L-methionine</keyword>
<keyword evidence="3" id="KW-0169">Cobalamin biosynthesis</keyword>
<dbReference type="GO" id="GO:0009236">
    <property type="term" value="P:cobalamin biosynthetic process"/>
    <property type="evidence" value="ECO:0007669"/>
    <property type="project" value="UniProtKB-UniPathway"/>
</dbReference>
<sequence>MNKVYFVGAGPGDPDLITVKGRDLIRRADLVLYAGSLVPRSLVEQARPDARVVDSSALDLGSTHDLLYQCVSRGGLAVRLHTGDPSLYGATREQMELLDRDGIAYEVVPGVTAAFAAAAVMGNSFTVPEQTQTLIITRRAGRTPVPDAEQLPLLAAHHAAMAVYLSAGDPEGLQAELLQGGLDPSTPCAMSHRVGWPGEKSLRCRLDQLAATARENGFDRQTVFLILPGENAETARSKLYDAGFSHMYRKASCASGDCASSRHQTPRSRNGNTANYDPGT</sequence>
<dbReference type="GO" id="GO:0032259">
    <property type="term" value="P:methylation"/>
    <property type="evidence" value="ECO:0007669"/>
    <property type="project" value="UniProtKB-KW"/>
</dbReference>
<comment type="similarity">
    <text evidence="2">Belongs to the precorrin methyltransferase family.</text>
</comment>
<evidence type="ECO:0000256" key="2">
    <source>
        <dbReference type="ARBA" id="ARBA00005879"/>
    </source>
</evidence>
<feature type="domain" description="Tetrapyrrole methylase" evidence="8">
    <location>
        <begin position="3"/>
        <end position="210"/>
    </location>
</feature>
<dbReference type="Proteomes" id="UP000190027">
    <property type="component" value="Unassembled WGS sequence"/>
</dbReference>
<protein>
    <submittedName>
        <fullName evidence="9">Precorrin-4/cobalt-precorrin-4 C11-methyltransferase</fullName>
    </submittedName>
</protein>
<dbReference type="InterPro" id="IPR003043">
    <property type="entry name" value="Uropor_MeTrfase_CS"/>
</dbReference>
<dbReference type="NCBIfam" id="TIGR01465">
    <property type="entry name" value="cobM_cbiF"/>
    <property type="match status" value="1"/>
</dbReference>
<dbReference type="PANTHER" id="PTHR45790:SF4">
    <property type="entry name" value="COBALT-PRECORRIN-4 C(11)-METHYLTRANSFERASE"/>
    <property type="match status" value="1"/>
</dbReference>
<keyword evidence="4 9" id="KW-0489">Methyltransferase</keyword>
<dbReference type="PANTHER" id="PTHR45790">
    <property type="entry name" value="SIROHEME SYNTHASE-RELATED"/>
    <property type="match status" value="1"/>
</dbReference>
<dbReference type="RefSeq" id="WP_078717182.1">
    <property type="nucleotide sequence ID" value="NZ_FUYC01000006.1"/>
</dbReference>
<dbReference type="InterPro" id="IPR006362">
    <property type="entry name" value="Cbl_synth_CobM/CibF"/>
</dbReference>
<dbReference type="UniPathway" id="UPA00148"/>
<dbReference type="InterPro" id="IPR014776">
    <property type="entry name" value="4pyrrole_Mease_sub2"/>
</dbReference>
<dbReference type="GO" id="GO:0046026">
    <property type="term" value="F:precorrin-4 C11-methyltransferase activity"/>
    <property type="evidence" value="ECO:0007669"/>
    <property type="project" value="InterPro"/>
</dbReference>
<accession>A0A1T4X1E6</accession>
<dbReference type="OrthoDB" id="9815856at2"/>
<evidence type="ECO:0000256" key="6">
    <source>
        <dbReference type="ARBA" id="ARBA00022691"/>
    </source>
</evidence>
<evidence type="ECO:0000313" key="10">
    <source>
        <dbReference type="Proteomes" id="UP000190027"/>
    </source>
</evidence>
<dbReference type="InterPro" id="IPR050161">
    <property type="entry name" value="Siro_Cobalamin_biosynth"/>
</dbReference>
<evidence type="ECO:0000313" key="9">
    <source>
        <dbReference type="EMBL" id="SKA83267.1"/>
    </source>
</evidence>
<dbReference type="Gene3D" id="3.30.950.10">
    <property type="entry name" value="Methyltransferase, Cobalt-precorrin-4 Transmethylase, Domain 2"/>
    <property type="match status" value="1"/>
</dbReference>
<proteinExistence type="inferred from homology"/>
<dbReference type="Gene3D" id="3.40.1010.10">
    <property type="entry name" value="Cobalt-precorrin-4 Transmethylase, Domain 1"/>
    <property type="match status" value="1"/>
</dbReference>
<evidence type="ECO:0000259" key="8">
    <source>
        <dbReference type="Pfam" id="PF00590"/>
    </source>
</evidence>
<dbReference type="InterPro" id="IPR014777">
    <property type="entry name" value="4pyrrole_Mease_sub1"/>
</dbReference>
<feature type="compositionally biased region" description="Polar residues" evidence="7">
    <location>
        <begin position="261"/>
        <end position="280"/>
    </location>
</feature>
<evidence type="ECO:0000256" key="3">
    <source>
        <dbReference type="ARBA" id="ARBA00022573"/>
    </source>
</evidence>
<dbReference type="InterPro" id="IPR000878">
    <property type="entry name" value="4pyrrol_Mease"/>
</dbReference>
<dbReference type="InterPro" id="IPR035996">
    <property type="entry name" value="4pyrrol_Methylase_sf"/>
</dbReference>
<dbReference type="STRING" id="1121449.SAMN02745704_01613"/>
<dbReference type="CDD" id="cd11641">
    <property type="entry name" value="Precorrin-4_C11-MT"/>
    <property type="match status" value="1"/>
</dbReference>
<dbReference type="AlphaFoldDB" id="A0A1T4X1E6"/>
<keyword evidence="5 9" id="KW-0808">Transferase</keyword>
<dbReference type="Pfam" id="PF00590">
    <property type="entry name" value="TP_methylase"/>
    <property type="match status" value="1"/>
</dbReference>
<gene>
    <name evidence="9" type="ORF">SAMN02745704_01613</name>
</gene>
<organism evidence="9 10">
    <name type="scientific">Paucidesulfovibrio gracilis DSM 16080</name>
    <dbReference type="NCBI Taxonomy" id="1121449"/>
    <lineage>
        <taxon>Bacteria</taxon>
        <taxon>Pseudomonadati</taxon>
        <taxon>Thermodesulfobacteriota</taxon>
        <taxon>Desulfovibrionia</taxon>
        <taxon>Desulfovibrionales</taxon>
        <taxon>Desulfovibrionaceae</taxon>
        <taxon>Paucidesulfovibrio</taxon>
    </lineage>
</organism>
<dbReference type="EMBL" id="FUYC01000006">
    <property type="protein sequence ID" value="SKA83267.1"/>
    <property type="molecule type" value="Genomic_DNA"/>
</dbReference>
<evidence type="ECO:0000256" key="4">
    <source>
        <dbReference type="ARBA" id="ARBA00022603"/>
    </source>
</evidence>
<evidence type="ECO:0000256" key="1">
    <source>
        <dbReference type="ARBA" id="ARBA00004953"/>
    </source>
</evidence>
<reference evidence="9 10" key="1">
    <citation type="submission" date="2017-02" db="EMBL/GenBank/DDBJ databases">
        <authorList>
            <person name="Peterson S.W."/>
        </authorList>
    </citation>
    <scope>NUCLEOTIDE SEQUENCE [LARGE SCALE GENOMIC DNA]</scope>
    <source>
        <strain evidence="9 10">DSM 16080</strain>
    </source>
</reference>
<evidence type="ECO:0000256" key="7">
    <source>
        <dbReference type="SAM" id="MobiDB-lite"/>
    </source>
</evidence>
<dbReference type="SUPFAM" id="SSF53790">
    <property type="entry name" value="Tetrapyrrole methylase"/>
    <property type="match status" value="1"/>
</dbReference>
<evidence type="ECO:0000256" key="5">
    <source>
        <dbReference type="ARBA" id="ARBA00022679"/>
    </source>
</evidence>
<name>A0A1T4X1E6_9BACT</name>
<keyword evidence="10" id="KW-1185">Reference proteome</keyword>
<dbReference type="PROSITE" id="PS00839">
    <property type="entry name" value="SUMT_1"/>
    <property type="match status" value="1"/>
</dbReference>